<evidence type="ECO:0000259" key="11">
    <source>
        <dbReference type="Pfam" id="PF02882"/>
    </source>
</evidence>
<comment type="caution">
    <text evidence="9">Lacks conserved residue(s) required for the propagation of feature annotation.</text>
</comment>
<dbReference type="InterPro" id="IPR020631">
    <property type="entry name" value="THF_DH/CycHdrlase_NAD-bd_dom"/>
</dbReference>
<dbReference type="GO" id="GO:0000105">
    <property type="term" value="P:L-histidine biosynthetic process"/>
    <property type="evidence" value="ECO:0007669"/>
    <property type="project" value="UniProtKB-KW"/>
</dbReference>
<dbReference type="EMBL" id="LCDO01000016">
    <property type="protein sequence ID" value="KKS56179.1"/>
    <property type="molecule type" value="Genomic_DNA"/>
</dbReference>
<evidence type="ECO:0000256" key="2">
    <source>
        <dbReference type="ARBA" id="ARBA00022563"/>
    </source>
</evidence>
<evidence type="ECO:0000256" key="9">
    <source>
        <dbReference type="HAMAP-Rule" id="MF_01576"/>
    </source>
</evidence>
<dbReference type="Pfam" id="PF02882">
    <property type="entry name" value="THF_DHG_CYH_C"/>
    <property type="match status" value="1"/>
</dbReference>
<keyword evidence="2 9" id="KW-0554">One-carbon metabolism</keyword>
<feature type="binding site" evidence="9">
    <location>
        <position position="228"/>
    </location>
    <ligand>
        <name>NADP(+)</name>
        <dbReference type="ChEBI" id="CHEBI:58349"/>
    </ligand>
</feature>
<feature type="binding site" evidence="9">
    <location>
        <begin position="162"/>
        <end position="164"/>
    </location>
    <ligand>
        <name>NADP(+)</name>
        <dbReference type="ChEBI" id="CHEBI:58349"/>
    </ligand>
</feature>
<keyword evidence="9" id="KW-0368">Histidine biosynthesis</keyword>
<comment type="similarity">
    <text evidence="9">Belongs to the tetrahydrofolate dehydrogenase/cyclohydrolase family.</text>
</comment>
<accession>A0A0G1A5F2</accession>
<comment type="function">
    <text evidence="9">Catalyzes the oxidation of 5,10-methylenetetrahydrofolate to 5,10-methenyltetrahydrofolate and then the hydrolysis of 5,10-methenyltetrahydrofolate to 10-formyltetrahydrofolate.</text>
</comment>
<evidence type="ECO:0000256" key="8">
    <source>
        <dbReference type="ARBA" id="ARBA00023268"/>
    </source>
</evidence>
<evidence type="ECO:0000256" key="5">
    <source>
        <dbReference type="ARBA" id="ARBA00022857"/>
    </source>
</evidence>
<dbReference type="Gene3D" id="3.40.50.720">
    <property type="entry name" value="NAD(P)-binding Rossmann-like Domain"/>
    <property type="match status" value="1"/>
</dbReference>
<dbReference type="PANTHER" id="PTHR48099">
    <property type="entry name" value="C-1-TETRAHYDROFOLATE SYNTHASE, CYTOPLASMIC-RELATED"/>
    <property type="match status" value="1"/>
</dbReference>
<dbReference type="GO" id="GO:0035999">
    <property type="term" value="P:tetrahydrofolate interconversion"/>
    <property type="evidence" value="ECO:0007669"/>
    <property type="project" value="UniProtKB-UniRule"/>
</dbReference>
<evidence type="ECO:0000256" key="3">
    <source>
        <dbReference type="ARBA" id="ARBA00022755"/>
    </source>
</evidence>
<dbReference type="InterPro" id="IPR020630">
    <property type="entry name" value="THF_DH/CycHdrlase_cat_dom"/>
</dbReference>
<evidence type="ECO:0000259" key="10">
    <source>
        <dbReference type="Pfam" id="PF00763"/>
    </source>
</evidence>
<evidence type="ECO:0000256" key="4">
    <source>
        <dbReference type="ARBA" id="ARBA00022801"/>
    </source>
</evidence>
<keyword evidence="9" id="KW-0028">Amino-acid biosynthesis</keyword>
<dbReference type="Pfam" id="PF00763">
    <property type="entry name" value="THF_DHG_CYH"/>
    <property type="match status" value="1"/>
</dbReference>
<proteinExistence type="inferred from homology"/>
<dbReference type="HAMAP" id="MF_01576">
    <property type="entry name" value="THF_DHG_CYH"/>
    <property type="match status" value="1"/>
</dbReference>
<comment type="caution">
    <text evidence="12">The sequence shown here is derived from an EMBL/GenBank/DDBJ whole genome shotgun (WGS) entry which is preliminary data.</text>
</comment>
<comment type="catalytic activity">
    <reaction evidence="9">
        <text>(6R)-5,10-methenyltetrahydrofolate + H2O = (6R)-10-formyltetrahydrofolate + H(+)</text>
        <dbReference type="Rhea" id="RHEA:23700"/>
        <dbReference type="ChEBI" id="CHEBI:15377"/>
        <dbReference type="ChEBI" id="CHEBI:15378"/>
        <dbReference type="ChEBI" id="CHEBI:57455"/>
        <dbReference type="ChEBI" id="CHEBI:195366"/>
        <dbReference type="EC" id="3.5.4.9"/>
    </reaction>
</comment>
<dbReference type="Gene3D" id="3.40.50.10860">
    <property type="entry name" value="Leucine Dehydrogenase, chain A, domain 1"/>
    <property type="match status" value="1"/>
</dbReference>
<dbReference type="GO" id="GO:0004488">
    <property type="term" value="F:methylenetetrahydrofolate dehydrogenase (NADP+) activity"/>
    <property type="evidence" value="ECO:0007669"/>
    <property type="project" value="UniProtKB-UniRule"/>
</dbReference>
<organism evidence="12 13">
    <name type="scientific">Candidatus Magasanikbacteria bacterium GW2011_GWA2_42_32</name>
    <dbReference type="NCBI Taxonomy" id="1619039"/>
    <lineage>
        <taxon>Bacteria</taxon>
        <taxon>Candidatus Magasanikiibacteriota</taxon>
    </lineage>
</organism>
<dbReference type="SUPFAM" id="SSF51735">
    <property type="entry name" value="NAD(P)-binding Rossmann-fold domains"/>
    <property type="match status" value="1"/>
</dbReference>
<dbReference type="GO" id="GO:0005829">
    <property type="term" value="C:cytosol"/>
    <property type="evidence" value="ECO:0007669"/>
    <property type="project" value="TreeGrafter"/>
</dbReference>
<sequence>MVHVFNGKKFAQKKEEELRIKVSRLHLKGVAVKLAVIIVGNNEASKIYVNLKEKAAERIGIVFQLIELQMATKEMLLHLIEGLNEDTSVNGIMVQLPLIDELVQNKDEILKSINSEKDVDGLREDSRFLPATAKAILHSVKAAQNMGYLDKHWDDIVACVVGASGMVGRPVVRDLKQKGVKVLECDVNTRNLAKATIQADLLVSATGVPNLIKGDMVKKGAVVIDVGAPKGDVNFEEVSRVASFITPVPGGIGPVTVVSLLENTVLAVSKG</sequence>
<name>A0A0G1A5F2_9BACT</name>
<keyword evidence="4 9" id="KW-0378">Hydrolase</keyword>
<protein>
    <recommendedName>
        <fullName evidence="9">Bifunctional protein FolD</fullName>
    </recommendedName>
    <domain>
        <recommendedName>
            <fullName evidence="9">Methylenetetrahydrofolate dehydrogenase</fullName>
            <ecNumber evidence="9">1.5.1.5</ecNumber>
        </recommendedName>
    </domain>
    <domain>
        <recommendedName>
            <fullName evidence="9">Methenyltetrahydrofolate cyclohydrolase</fullName>
            <ecNumber evidence="9">3.5.4.9</ecNumber>
        </recommendedName>
    </domain>
</protein>
<dbReference type="InterPro" id="IPR046346">
    <property type="entry name" value="Aminoacid_DH-like_N_sf"/>
</dbReference>
<comment type="catalytic activity">
    <reaction evidence="9">
        <text>(6R)-5,10-methylene-5,6,7,8-tetrahydrofolate + NADP(+) = (6R)-5,10-methenyltetrahydrofolate + NADPH</text>
        <dbReference type="Rhea" id="RHEA:22812"/>
        <dbReference type="ChEBI" id="CHEBI:15636"/>
        <dbReference type="ChEBI" id="CHEBI:57455"/>
        <dbReference type="ChEBI" id="CHEBI:57783"/>
        <dbReference type="ChEBI" id="CHEBI:58349"/>
        <dbReference type="EC" id="1.5.1.5"/>
    </reaction>
</comment>
<keyword evidence="5 9" id="KW-0521">NADP</keyword>
<comment type="pathway">
    <text evidence="1 9">One-carbon metabolism; tetrahydrofolate interconversion.</text>
</comment>
<dbReference type="GO" id="GO:0009086">
    <property type="term" value="P:methionine biosynthetic process"/>
    <property type="evidence" value="ECO:0007669"/>
    <property type="project" value="UniProtKB-KW"/>
</dbReference>
<dbReference type="PRINTS" id="PR00085">
    <property type="entry name" value="THFDHDRGNASE"/>
</dbReference>
<dbReference type="GO" id="GO:0004477">
    <property type="term" value="F:methenyltetrahydrofolate cyclohydrolase activity"/>
    <property type="evidence" value="ECO:0007669"/>
    <property type="project" value="UniProtKB-UniRule"/>
</dbReference>
<evidence type="ECO:0000256" key="1">
    <source>
        <dbReference type="ARBA" id="ARBA00004777"/>
    </source>
</evidence>
<dbReference type="AlphaFoldDB" id="A0A0G1A5F2"/>
<feature type="domain" description="Tetrahydrofolate dehydrogenase/cyclohydrolase NAD(P)-binding" evidence="11">
    <location>
        <begin position="130"/>
        <end position="269"/>
    </location>
</feature>
<keyword evidence="3 9" id="KW-0658">Purine biosynthesis</keyword>
<dbReference type="SUPFAM" id="SSF53223">
    <property type="entry name" value="Aminoacid dehydrogenase-like, N-terminal domain"/>
    <property type="match status" value="1"/>
</dbReference>
<comment type="subunit">
    <text evidence="9">Homodimer.</text>
</comment>
<dbReference type="EC" id="3.5.4.9" evidence="9"/>
<gene>
    <name evidence="9" type="primary">folD</name>
    <name evidence="12" type="ORF">UV20_C0016G0013</name>
</gene>
<dbReference type="InterPro" id="IPR000672">
    <property type="entry name" value="THF_DH/CycHdrlase"/>
</dbReference>
<keyword evidence="8 9" id="KW-0511">Multifunctional enzyme</keyword>
<evidence type="ECO:0000313" key="13">
    <source>
        <dbReference type="Proteomes" id="UP000034837"/>
    </source>
</evidence>
<evidence type="ECO:0000256" key="6">
    <source>
        <dbReference type="ARBA" id="ARBA00023002"/>
    </source>
</evidence>
<dbReference type="UniPathway" id="UPA00193"/>
<dbReference type="PATRIC" id="fig|1619039.3.peg.1117"/>
<evidence type="ECO:0000256" key="7">
    <source>
        <dbReference type="ARBA" id="ARBA00023167"/>
    </source>
</evidence>
<keyword evidence="7 9" id="KW-0486">Methionine biosynthesis</keyword>
<dbReference type="PANTHER" id="PTHR48099:SF5">
    <property type="entry name" value="C-1-TETRAHYDROFOLATE SYNTHASE, CYTOPLASMIC"/>
    <property type="match status" value="1"/>
</dbReference>
<keyword evidence="6 9" id="KW-0560">Oxidoreductase</keyword>
<dbReference type="GO" id="GO:0006164">
    <property type="term" value="P:purine nucleotide biosynthetic process"/>
    <property type="evidence" value="ECO:0007669"/>
    <property type="project" value="UniProtKB-KW"/>
</dbReference>
<feature type="domain" description="Tetrahydrofolate dehydrogenase/cyclohydrolase catalytic" evidence="10">
    <location>
        <begin position="6"/>
        <end position="120"/>
    </location>
</feature>
<evidence type="ECO:0000313" key="12">
    <source>
        <dbReference type="EMBL" id="KKS56179.1"/>
    </source>
</evidence>
<dbReference type="EC" id="1.5.1.5" evidence="9"/>
<reference evidence="12 13" key="1">
    <citation type="journal article" date="2015" name="Nature">
        <title>rRNA introns, odd ribosomes, and small enigmatic genomes across a large radiation of phyla.</title>
        <authorList>
            <person name="Brown C.T."/>
            <person name="Hug L.A."/>
            <person name="Thomas B.C."/>
            <person name="Sharon I."/>
            <person name="Castelle C.J."/>
            <person name="Singh A."/>
            <person name="Wilkins M.J."/>
            <person name="Williams K.H."/>
            <person name="Banfield J.F."/>
        </authorList>
    </citation>
    <scope>NUCLEOTIDE SEQUENCE [LARGE SCALE GENOMIC DNA]</scope>
</reference>
<dbReference type="InterPro" id="IPR036291">
    <property type="entry name" value="NAD(P)-bd_dom_sf"/>
</dbReference>
<dbReference type="Proteomes" id="UP000034837">
    <property type="component" value="Unassembled WGS sequence"/>
</dbReference>